<dbReference type="GO" id="GO:0006520">
    <property type="term" value="P:amino acid metabolic process"/>
    <property type="evidence" value="ECO:0007669"/>
    <property type="project" value="TreeGrafter"/>
</dbReference>
<dbReference type="EnsemblPlants" id="AUR62017495-RA">
    <property type="protein sequence ID" value="AUR62017495-RA:cds"/>
    <property type="gene ID" value="AUR62017495"/>
</dbReference>
<dbReference type="PANTHER" id="PTHR43795:SF15">
    <property type="entry name" value="TRYPTOPHAN AMINOTRANSFERASE-RELATED PROTEIN 1"/>
    <property type="match status" value="1"/>
</dbReference>
<dbReference type="SUPFAM" id="SSF53383">
    <property type="entry name" value="PLP-dependent transferases"/>
    <property type="match status" value="1"/>
</dbReference>
<reference evidence="4" key="1">
    <citation type="journal article" date="2017" name="Nature">
        <title>The genome of Chenopodium quinoa.</title>
        <authorList>
            <person name="Jarvis D.E."/>
            <person name="Ho Y.S."/>
            <person name="Lightfoot D.J."/>
            <person name="Schmoeckel S.M."/>
            <person name="Li B."/>
            <person name="Borm T.J.A."/>
            <person name="Ohyanagi H."/>
            <person name="Mineta K."/>
            <person name="Michell C.T."/>
            <person name="Saber N."/>
            <person name="Kharbatia N.M."/>
            <person name="Rupper R.R."/>
            <person name="Sharp A.R."/>
            <person name="Dally N."/>
            <person name="Boughton B.A."/>
            <person name="Woo Y.H."/>
            <person name="Gao G."/>
            <person name="Schijlen E.G.W.M."/>
            <person name="Guo X."/>
            <person name="Momin A.A."/>
            <person name="Negrao S."/>
            <person name="Al-Babili S."/>
            <person name="Gehring C."/>
            <person name="Roessner U."/>
            <person name="Jung C."/>
            <person name="Murphy K."/>
            <person name="Arold S.T."/>
            <person name="Gojobori T."/>
            <person name="van der Linden C.G."/>
            <person name="van Loo E.N."/>
            <person name="Jellen E.N."/>
            <person name="Maughan P.J."/>
            <person name="Tester M."/>
        </authorList>
    </citation>
    <scope>NUCLEOTIDE SEQUENCE [LARGE SCALE GENOMIC DNA]</scope>
    <source>
        <strain evidence="4">cv. PI 614886</strain>
    </source>
</reference>
<evidence type="ECO:0000256" key="2">
    <source>
        <dbReference type="ARBA" id="ARBA00022898"/>
    </source>
</evidence>
<keyword evidence="5" id="KW-1185">Reference proteome</keyword>
<organism evidence="4 5">
    <name type="scientific">Chenopodium quinoa</name>
    <name type="common">Quinoa</name>
    <dbReference type="NCBI Taxonomy" id="63459"/>
    <lineage>
        <taxon>Eukaryota</taxon>
        <taxon>Viridiplantae</taxon>
        <taxon>Streptophyta</taxon>
        <taxon>Embryophyta</taxon>
        <taxon>Tracheophyta</taxon>
        <taxon>Spermatophyta</taxon>
        <taxon>Magnoliopsida</taxon>
        <taxon>eudicotyledons</taxon>
        <taxon>Gunneridae</taxon>
        <taxon>Pentapetalae</taxon>
        <taxon>Caryophyllales</taxon>
        <taxon>Chenopodiaceae</taxon>
        <taxon>Chenopodioideae</taxon>
        <taxon>Atripliceae</taxon>
        <taxon>Chenopodium</taxon>
    </lineage>
</organism>
<dbReference type="Pfam" id="PF04864">
    <property type="entry name" value="Alliinase_C"/>
    <property type="match status" value="1"/>
</dbReference>
<sequence>MESLLHDSKKTLVTINGIMKDHNSSSENNNVVINLDHGDPKMFYSYWKKVDNECSVTIKASDLISYFVNPKEADFFYQMPGFNDAIRRVHRVIGNAVAEDRYIIGGTGSSQLFITALRALALSIKETNSNGGKRIPVVCAEPYYSYYGEAIEQERSKLFEWQGDANTFQEKSGPYVEVVTSPNNPDGTIRTPVVNREEGVVIYDLAYYWPHYTPITSPADYDVMLFTMSKTSGHAGSRVGIIQE</sequence>
<dbReference type="PANTHER" id="PTHR43795">
    <property type="entry name" value="BIFUNCTIONAL ASPARTATE AMINOTRANSFERASE AND GLUTAMATE/ASPARTATE-PREPHENATE AMINOTRANSFERASE-RELATED"/>
    <property type="match status" value="1"/>
</dbReference>
<dbReference type="Gene3D" id="3.90.1150.10">
    <property type="entry name" value="Aspartate Aminotransferase, domain 1"/>
    <property type="match status" value="1"/>
</dbReference>
<comment type="similarity">
    <text evidence="1">Belongs to the alliinase family.</text>
</comment>
<dbReference type="Gramene" id="AUR62017495-RA">
    <property type="protein sequence ID" value="AUR62017495-RA:cds"/>
    <property type="gene ID" value="AUR62017495"/>
</dbReference>
<dbReference type="Gene3D" id="3.40.640.10">
    <property type="entry name" value="Type I PLP-dependent aspartate aminotransferase-like (Major domain)"/>
    <property type="match status" value="1"/>
</dbReference>
<dbReference type="InterPro" id="IPR015421">
    <property type="entry name" value="PyrdxlP-dep_Trfase_major"/>
</dbReference>
<evidence type="ECO:0000313" key="5">
    <source>
        <dbReference type="Proteomes" id="UP000596660"/>
    </source>
</evidence>
<protein>
    <recommendedName>
        <fullName evidence="3">Alliinase C-terminal domain-containing protein</fullName>
    </recommendedName>
</protein>
<accession>A0A803LRB6</accession>
<dbReference type="OMA" id="CWFMERE"/>
<dbReference type="GO" id="GO:0016846">
    <property type="term" value="F:carbon-sulfur lyase activity"/>
    <property type="evidence" value="ECO:0007669"/>
    <property type="project" value="InterPro"/>
</dbReference>
<dbReference type="GO" id="GO:0008483">
    <property type="term" value="F:transaminase activity"/>
    <property type="evidence" value="ECO:0007669"/>
    <property type="project" value="TreeGrafter"/>
</dbReference>
<evidence type="ECO:0000256" key="1">
    <source>
        <dbReference type="ARBA" id="ARBA00006312"/>
    </source>
</evidence>
<evidence type="ECO:0000313" key="4">
    <source>
        <dbReference type="EnsemblPlants" id="AUR62017495-RA:cds"/>
    </source>
</evidence>
<dbReference type="Proteomes" id="UP000596660">
    <property type="component" value="Unplaced"/>
</dbReference>
<keyword evidence="2" id="KW-0663">Pyridoxal phosphate</keyword>
<proteinExistence type="inferred from homology"/>
<feature type="domain" description="Alliinase C-terminal" evidence="3">
    <location>
        <begin position="33"/>
        <end position="240"/>
    </location>
</feature>
<dbReference type="AlphaFoldDB" id="A0A803LRB6"/>
<dbReference type="InterPro" id="IPR006948">
    <property type="entry name" value="Alliinase_C"/>
</dbReference>
<evidence type="ECO:0000259" key="3">
    <source>
        <dbReference type="Pfam" id="PF04864"/>
    </source>
</evidence>
<dbReference type="InterPro" id="IPR015424">
    <property type="entry name" value="PyrdxlP-dep_Trfase"/>
</dbReference>
<name>A0A803LRB6_CHEQI</name>
<dbReference type="InterPro" id="IPR050478">
    <property type="entry name" value="Ethylene_sulfur-biosynth"/>
</dbReference>
<dbReference type="InterPro" id="IPR015422">
    <property type="entry name" value="PyrdxlP-dep_Trfase_small"/>
</dbReference>
<reference evidence="4" key="2">
    <citation type="submission" date="2021-03" db="UniProtKB">
        <authorList>
            <consortium name="EnsemblPlants"/>
        </authorList>
    </citation>
    <scope>IDENTIFICATION</scope>
</reference>